<proteinExistence type="predicted"/>
<gene>
    <name evidence="1" type="primary">WBGene00274549</name>
</gene>
<dbReference type="AlphaFoldDB" id="A0A2A6CWF8"/>
<accession>A0A8R1YSL1</accession>
<name>A0A2A6CWF8_PRIPA</name>
<evidence type="ECO:0000313" key="1">
    <source>
        <dbReference type="EnsemblMetazoa" id="PPA36180.1"/>
    </source>
</evidence>
<protein>
    <submittedName>
        <fullName evidence="1">Uncharacterized protein</fullName>
    </submittedName>
</protein>
<evidence type="ECO:0000313" key="2">
    <source>
        <dbReference type="Proteomes" id="UP000005239"/>
    </source>
</evidence>
<reference evidence="2" key="1">
    <citation type="journal article" date="2008" name="Nat. Genet.">
        <title>The Pristionchus pacificus genome provides a unique perspective on nematode lifestyle and parasitism.</title>
        <authorList>
            <person name="Dieterich C."/>
            <person name="Clifton S.W."/>
            <person name="Schuster L.N."/>
            <person name="Chinwalla A."/>
            <person name="Delehaunty K."/>
            <person name="Dinkelacker I."/>
            <person name="Fulton L."/>
            <person name="Fulton R."/>
            <person name="Godfrey J."/>
            <person name="Minx P."/>
            <person name="Mitreva M."/>
            <person name="Roeseler W."/>
            <person name="Tian H."/>
            <person name="Witte H."/>
            <person name="Yang S.P."/>
            <person name="Wilson R.K."/>
            <person name="Sommer R.J."/>
        </authorList>
    </citation>
    <scope>NUCLEOTIDE SEQUENCE [LARGE SCALE GENOMIC DNA]</scope>
    <source>
        <strain evidence="2">PS312</strain>
    </source>
</reference>
<accession>A0A2A6CWF8</accession>
<keyword evidence="2" id="KW-1185">Reference proteome</keyword>
<organism evidence="1 2">
    <name type="scientific">Pristionchus pacificus</name>
    <name type="common">Parasitic nematode worm</name>
    <dbReference type="NCBI Taxonomy" id="54126"/>
    <lineage>
        <taxon>Eukaryota</taxon>
        <taxon>Metazoa</taxon>
        <taxon>Ecdysozoa</taxon>
        <taxon>Nematoda</taxon>
        <taxon>Chromadorea</taxon>
        <taxon>Rhabditida</taxon>
        <taxon>Rhabditina</taxon>
        <taxon>Diplogasteromorpha</taxon>
        <taxon>Diplogasteroidea</taxon>
        <taxon>Neodiplogasteridae</taxon>
        <taxon>Pristionchus</taxon>
    </lineage>
</organism>
<reference evidence="1" key="2">
    <citation type="submission" date="2022-06" db="UniProtKB">
        <authorList>
            <consortium name="EnsemblMetazoa"/>
        </authorList>
    </citation>
    <scope>IDENTIFICATION</scope>
    <source>
        <strain evidence="1">PS312</strain>
    </source>
</reference>
<dbReference type="Proteomes" id="UP000005239">
    <property type="component" value="Unassembled WGS sequence"/>
</dbReference>
<sequence>MTNLISRLPENFSASLHTFPRSLVSPTGQTIARIRPLSSSSFLHGIDLMTDFDTPVADLASRFDRPQFVLAAAIEAAAADAAKAAKLTTGMMHARMRAMMQQMRVMSITGINNHYCRIFIVSFHGIVEISIADSVTGERQSPESS</sequence>
<dbReference type="EnsemblMetazoa" id="PPA36180.1">
    <property type="protein sequence ID" value="PPA36180.1"/>
    <property type="gene ID" value="WBGene00274549"/>
</dbReference>